<dbReference type="OrthoDB" id="5427664at2759"/>
<feature type="transmembrane region" description="Helical" evidence="1">
    <location>
        <begin position="31"/>
        <end position="50"/>
    </location>
</feature>
<keyword evidence="1" id="KW-0812">Transmembrane</keyword>
<organism evidence="2 3">
    <name type="scientific">Penicillium argentinense</name>
    <dbReference type="NCBI Taxonomy" id="1131581"/>
    <lineage>
        <taxon>Eukaryota</taxon>
        <taxon>Fungi</taxon>
        <taxon>Dikarya</taxon>
        <taxon>Ascomycota</taxon>
        <taxon>Pezizomycotina</taxon>
        <taxon>Eurotiomycetes</taxon>
        <taxon>Eurotiomycetidae</taxon>
        <taxon>Eurotiales</taxon>
        <taxon>Aspergillaceae</taxon>
        <taxon>Penicillium</taxon>
    </lineage>
</organism>
<evidence type="ECO:0000313" key="3">
    <source>
        <dbReference type="Proteomes" id="UP001149074"/>
    </source>
</evidence>
<feature type="transmembrane region" description="Helical" evidence="1">
    <location>
        <begin position="91"/>
        <end position="111"/>
    </location>
</feature>
<dbReference type="AlphaFoldDB" id="A0A9W9KDT2"/>
<protein>
    <submittedName>
        <fullName evidence="2">Uncharacterized protein</fullName>
    </submittedName>
</protein>
<evidence type="ECO:0000256" key="1">
    <source>
        <dbReference type="SAM" id="Phobius"/>
    </source>
</evidence>
<feature type="transmembrane region" description="Helical" evidence="1">
    <location>
        <begin position="144"/>
        <end position="164"/>
    </location>
</feature>
<comment type="caution">
    <text evidence="2">The sequence shown here is derived from an EMBL/GenBank/DDBJ whole genome shotgun (WGS) entry which is preliminary data.</text>
</comment>
<gene>
    <name evidence="2" type="ORF">N7532_003218</name>
</gene>
<dbReference type="Proteomes" id="UP001149074">
    <property type="component" value="Unassembled WGS sequence"/>
</dbReference>
<dbReference type="EMBL" id="JAPQKI010000004">
    <property type="protein sequence ID" value="KAJ5102689.1"/>
    <property type="molecule type" value="Genomic_DNA"/>
</dbReference>
<evidence type="ECO:0000313" key="2">
    <source>
        <dbReference type="EMBL" id="KAJ5102689.1"/>
    </source>
</evidence>
<feature type="transmembrane region" description="Helical" evidence="1">
    <location>
        <begin position="184"/>
        <end position="201"/>
    </location>
</feature>
<proteinExistence type="predicted"/>
<keyword evidence="1" id="KW-1133">Transmembrane helix</keyword>
<reference evidence="2" key="1">
    <citation type="submission" date="2022-11" db="EMBL/GenBank/DDBJ databases">
        <authorList>
            <person name="Petersen C."/>
        </authorList>
    </citation>
    <scope>NUCLEOTIDE SEQUENCE</scope>
    <source>
        <strain evidence="2">IBT 30761</strain>
    </source>
</reference>
<keyword evidence="1" id="KW-0472">Membrane</keyword>
<dbReference type="GeneID" id="81354691"/>
<name>A0A9W9KDT2_9EURO</name>
<feature type="transmembrane region" description="Helical" evidence="1">
    <location>
        <begin position="62"/>
        <end position="85"/>
    </location>
</feature>
<reference evidence="2" key="2">
    <citation type="journal article" date="2023" name="IMA Fungus">
        <title>Comparative genomic study of the Penicillium genus elucidates a diverse pangenome and 15 lateral gene transfer events.</title>
        <authorList>
            <person name="Petersen C."/>
            <person name="Sorensen T."/>
            <person name="Nielsen M.R."/>
            <person name="Sondergaard T.E."/>
            <person name="Sorensen J.L."/>
            <person name="Fitzpatrick D.A."/>
            <person name="Frisvad J.C."/>
            <person name="Nielsen K.L."/>
        </authorList>
    </citation>
    <scope>NUCLEOTIDE SEQUENCE</scope>
    <source>
        <strain evidence="2">IBT 30761</strain>
    </source>
</reference>
<dbReference type="RefSeq" id="XP_056476069.1">
    <property type="nucleotide sequence ID" value="XM_056615712.1"/>
</dbReference>
<accession>A0A9W9KDT2</accession>
<keyword evidence="3" id="KW-1185">Reference proteome</keyword>
<sequence>MSDLQIVTGFSIMISGFAQLNCGLTTFEWQMIIHLAWFSSISSFLPNIAAESPLSPHNRAHLAALCQAILAGLLCMGILFTGNYGWNSAGLGANILWTTSISVIMITFAFISRVIKLHRKLSVGAFKRARGWLSDRSQRILNKLYGVWLILSFSWGISRAFLTIEVPKEMGLFVGFENDASDWTFGQVVALVLLVAPFLIIF</sequence>